<dbReference type="Pfam" id="PF08239">
    <property type="entry name" value="SH3_3"/>
    <property type="match status" value="1"/>
</dbReference>
<evidence type="ECO:0000313" key="3">
    <source>
        <dbReference type="EMBL" id="NEX47898.1"/>
    </source>
</evidence>
<feature type="chain" id="PRO_5025360305" evidence="1">
    <location>
        <begin position="22"/>
        <end position="217"/>
    </location>
</feature>
<feature type="signal peptide" evidence="1">
    <location>
        <begin position="1"/>
        <end position="21"/>
    </location>
</feature>
<keyword evidence="1" id="KW-0732">Signal</keyword>
<evidence type="ECO:0000256" key="1">
    <source>
        <dbReference type="SAM" id="SignalP"/>
    </source>
</evidence>
<organism evidence="3 4">
    <name type="scientific">Pseudotabrizicola algicola</name>
    <dbReference type="NCBI Taxonomy" id="2709381"/>
    <lineage>
        <taxon>Bacteria</taxon>
        <taxon>Pseudomonadati</taxon>
        <taxon>Pseudomonadota</taxon>
        <taxon>Alphaproteobacteria</taxon>
        <taxon>Rhodobacterales</taxon>
        <taxon>Paracoccaceae</taxon>
        <taxon>Pseudotabrizicola</taxon>
    </lineage>
</organism>
<comment type="caution">
    <text evidence="3">The sequence shown here is derived from an EMBL/GenBank/DDBJ whole genome shotgun (WGS) entry which is preliminary data.</text>
</comment>
<dbReference type="Proteomes" id="UP000481421">
    <property type="component" value="Unassembled WGS sequence"/>
</dbReference>
<dbReference type="Gene3D" id="2.30.30.40">
    <property type="entry name" value="SH3 Domains"/>
    <property type="match status" value="1"/>
</dbReference>
<protein>
    <submittedName>
        <fullName evidence="3">DUF1236 domain-containing protein</fullName>
    </submittedName>
</protein>
<dbReference type="PROSITE" id="PS51781">
    <property type="entry name" value="SH3B"/>
    <property type="match status" value="1"/>
</dbReference>
<gene>
    <name evidence="3" type="ORF">G3572_16935</name>
</gene>
<dbReference type="EMBL" id="JAAIKE010000006">
    <property type="protein sequence ID" value="NEX47898.1"/>
    <property type="molecule type" value="Genomic_DNA"/>
</dbReference>
<feature type="domain" description="SH3b" evidence="2">
    <location>
        <begin position="16"/>
        <end position="85"/>
    </location>
</feature>
<reference evidence="3 4" key="1">
    <citation type="submission" date="2020-02" db="EMBL/GenBank/DDBJ databases">
        <title>Rhodobacter algicola sp. nov., isolated from microalga culture.</title>
        <authorList>
            <person name="Park C.-Y."/>
        </authorList>
    </citation>
    <scope>NUCLEOTIDE SEQUENCE [LARGE SCALE GENOMIC DNA]</scope>
    <source>
        <strain evidence="3 4">ETT8</strain>
    </source>
</reference>
<dbReference type="RefSeq" id="WP_164614071.1">
    <property type="nucleotide sequence ID" value="NZ_JAAIKE010000006.1"/>
</dbReference>
<keyword evidence="4" id="KW-1185">Reference proteome</keyword>
<evidence type="ECO:0000259" key="2">
    <source>
        <dbReference type="PROSITE" id="PS51781"/>
    </source>
</evidence>
<evidence type="ECO:0000313" key="4">
    <source>
        <dbReference type="Proteomes" id="UP000481421"/>
    </source>
</evidence>
<dbReference type="InterPro" id="IPR009642">
    <property type="entry name" value="DUF1236"/>
</dbReference>
<name>A0A6B3RT02_9RHOB</name>
<dbReference type="Pfam" id="PF06823">
    <property type="entry name" value="DUF1236"/>
    <property type="match status" value="1"/>
</dbReference>
<accession>A0A6B3RT02</accession>
<dbReference type="InterPro" id="IPR003646">
    <property type="entry name" value="SH3-like_bac-type"/>
</dbReference>
<proteinExistence type="predicted"/>
<sequence>MFKKTFIIAATGALLSTTAHAATEASAFTDLNLRAGPGPIYEIVSVIPADGVVSVEGCLETANWCKVAYDGTEGWASGDYLTAQVDNAPVVVYANRERVAVGTVTYEETRSADGTVAGGAAGALAGAAVGGPVGALAGVVLGGGLGAAVTPTETVTTYVVSNPVEPVYLEGEVVVGAGIPEAVTLVAVPDSDYSYAYVNGLPVIVEPQQRQIVYIVR</sequence>
<dbReference type="AlphaFoldDB" id="A0A6B3RT02"/>